<sequence>MQGAGKNLGINIELGSIVVLIARRQSTGTGPPLDPLFQSCHPLIHFGEKAVQR</sequence>
<dbReference type="InParanoid" id="B9SF41"/>
<evidence type="ECO:0000313" key="2">
    <source>
        <dbReference type="Proteomes" id="UP000008311"/>
    </source>
</evidence>
<accession>B9SF41</accession>
<name>B9SF41_RICCO</name>
<dbReference type="Proteomes" id="UP000008311">
    <property type="component" value="Unassembled WGS sequence"/>
</dbReference>
<organism evidence="1 2">
    <name type="scientific">Ricinus communis</name>
    <name type="common">Castor bean</name>
    <dbReference type="NCBI Taxonomy" id="3988"/>
    <lineage>
        <taxon>Eukaryota</taxon>
        <taxon>Viridiplantae</taxon>
        <taxon>Streptophyta</taxon>
        <taxon>Embryophyta</taxon>
        <taxon>Tracheophyta</taxon>
        <taxon>Spermatophyta</taxon>
        <taxon>Magnoliopsida</taxon>
        <taxon>eudicotyledons</taxon>
        <taxon>Gunneridae</taxon>
        <taxon>Pentapetalae</taxon>
        <taxon>rosids</taxon>
        <taxon>fabids</taxon>
        <taxon>Malpighiales</taxon>
        <taxon>Euphorbiaceae</taxon>
        <taxon>Acalyphoideae</taxon>
        <taxon>Acalypheae</taxon>
        <taxon>Ricinus</taxon>
    </lineage>
</organism>
<dbReference type="EMBL" id="EQ973941">
    <property type="protein sequence ID" value="EEF37818.1"/>
    <property type="molecule type" value="Genomic_DNA"/>
</dbReference>
<reference evidence="2" key="1">
    <citation type="journal article" date="2010" name="Nat. Biotechnol.">
        <title>Draft genome sequence of the oilseed species Ricinus communis.</title>
        <authorList>
            <person name="Chan A.P."/>
            <person name="Crabtree J."/>
            <person name="Zhao Q."/>
            <person name="Lorenzi H."/>
            <person name="Orvis J."/>
            <person name="Puiu D."/>
            <person name="Melake-Berhan A."/>
            <person name="Jones K.M."/>
            <person name="Redman J."/>
            <person name="Chen G."/>
            <person name="Cahoon E.B."/>
            <person name="Gedil M."/>
            <person name="Stanke M."/>
            <person name="Haas B.J."/>
            <person name="Wortman J.R."/>
            <person name="Fraser-Liggett C.M."/>
            <person name="Ravel J."/>
            <person name="Rabinowicz P.D."/>
        </authorList>
    </citation>
    <scope>NUCLEOTIDE SEQUENCE [LARGE SCALE GENOMIC DNA]</scope>
    <source>
        <strain evidence="2">cv. Hale</strain>
    </source>
</reference>
<proteinExistence type="predicted"/>
<gene>
    <name evidence="1" type="ORF">RCOM_1213620</name>
</gene>
<protein>
    <submittedName>
        <fullName evidence="1">Uncharacterized protein</fullName>
    </submittedName>
</protein>
<dbReference type="AlphaFoldDB" id="B9SF41"/>
<keyword evidence="2" id="KW-1185">Reference proteome</keyword>
<evidence type="ECO:0000313" key="1">
    <source>
        <dbReference type="EMBL" id="EEF37818.1"/>
    </source>
</evidence>